<evidence type="ECO:0000313" key="1">
    <source>
        <dbReference type="EMBL" id="KAK6513091.1"/>
    </source>
</evidence>
<gene>
    <name evidence="1" type="ORF">TWF506_009257</name>
</gene>
<dbReference type="Proteomes" id="UP001307849">
    <property type="component" value="Unassembled WGS sequence"/>
</dbReference>
<name>A0AAN8NI89_9PEZI</name>
<comment type="caution">
    <text evidence="1">The sequence shown here is derived from an EMBL/GenBank/DDBJ whole genome shotgun (WGS) entry which is preliminary data.</text>
</comment>
<evidence type="ECO:0000313" key="2">
    <source>
        <dbReference type="Proteomes" id="UP001307849"/>
    </source>
</evidence>
<sequence>MKSGRKKPQVGFALAVLGINLLILLRNSLAIAYSIKEPLKQLKRPFLNGSVSATAIIEEDVRQLQTFRPRSAILGHPNAHYHAKRDLSEYNQRGWKLIEGRENNADSHLGQPDAAVTAGERYFKPKLQQNFPCPDTIQVFLSLFNMEKLAQTEGQLDTSYIYFIFNSKVKELMGSWAEIYVSIDKRHMIITWWYDSSDIGKIFEKDYDFVMLTTWFSTVRAASRRAAINIKAYPPTYITIAGVKSEETLEALEEIKVHLGSNINELGGYSIERPENLNQDNFVAQIWASLIGVPEISAIEQMLARWSTLFPPRYQIQSICFNIHTVLLGDREAIVSVTLRQKEDTPDYDTADSLTEATETMTLDDDKELRNYPGIEIFEGSTLELLAPGPVTGSKRKPELAPPTYSTIKWLLLTTLGDVKNSEIRVSTSGPESHLVLLDGIGTEKQQIVADFIYLSWMKAQGAQDLRDITFLQLTPNTEALIRKVVEELGVEISKQSPLILWGRGHWRRAFREESTAEPSSQRRLHDNLLRKFAQTEYGAVLKMILQQQRYDGISPGFELRSLEIGDGTNVKKSKGKGREDGTKSITTFAMLVRLERAQYIDVPEDQLSIAGAPLSAEPLHDDGDGIDIGAESPISLSGLEVLNTVAIRGEIPDQTIERKIANHLQEVSQDKEQTETSKLVFTFVPDINTLSNIHKETRLLVQRFGELERKGGKPPLPHLNAIAASGQEPKPHYYRFSLSSRYKGPHNDPNLDLGEFYFSPSTNHLVIAMLPTSASIGHLSHFKLLYSMISELCESYLQLEGANRPRIQFISFESLDERTQDSVADLFDMYNVDKSANYLKFSLIDIMLAEYIPEFVQSSKPHRLGTERKVLSAQERIVGNLLRTRELSAIHDMVVTYYGGQYVGDRILDNIFITWRKGSKGSLVPQILAVLRDVPEKLKHSDMAEWIRIISSAVGKLAPKPKPTPTPVPVVNLIEEWSAVVVGQALIARTNQDINVLNRQRGLVSTSRSSRTETPPRARFENVDWSHEQVRTTFSSGDLLEASLGLATDLDFNMASYKNVDRTKRIWVFMHPNLKQNRDWTKTKLKDLPGYVIVTYLVRRVLVLLDVDRTILSQEQQQAELMQMYERSWFGQSNGGIEPPAPRIILISNAARSSINIVEEILSLRKQSCKDKDAPGRIVTIMKPEPHSQKATGFNRFMMNTDDTRDTLEWATLIGIPEISALVELGLKWRMTKDTWFFPLGVAIQCTVKNSPSPTHSGSPLLRIGLRLAHYSSSTGAEIAPN</sequence>
<dbReference type="EMBL" id="JAVHJM010000006">
    <property type="protein sequence ID" value="KAK6513091.1"/>
    <property type="molecule type" value="Genomic_DNA"/>
</dbReference>
<protein>
    <submittedName>
        <fullName evidence="1">Uncharacterized protein</fullName>
    </submittedName>
</protein>
<reference evidence="1 2" key="1">
    <citation type="submission" date="2019-10" db="EMBL/GenBank/DDBJ databases">
        <authorList>
            <person name="Palmer J.M."/>
        </authorList>
    </citation>
    <scope>NUCLEOTIDE SEQUENCE [LARGE SCALE GENOMIC DNA]</scope>
    <source>
        <strain evidence="1 2">TWF506</strain>
    </source>
</reference>
<accession>A0AAN8NI89</accession>
<proteinExistence type="predicted"/>
<keyword evidence="2" id="KW-1185">Reference proteome</keyword>
<organism evidence="1 2">
    <name type="scientific">Arthrobotrys conoides</name>
    <dbReference type="NCBI Taxonomy" id="74498"/>
    <lineage>
        <taxon>Eukaryota</taxon>
        <taxon>Fungi</taxon>
        <taxon>Dikarya</taxon>
        <taxon>Ascomycota</taxon>
        <taxon>Pezizomycotina</taxon>
        <taxon>Orbiliomycetes</taxon>
        <taxon>Orbiliales</taxon>
        <taxon>Orbiliaceae</taxon>
        <taxon>Arthrobotrys</taxon>
    </lineage>
</organism>